<dbReference type="CDD" id="cd00085">
    <property type="entry name" value="HNHc"/>
    <property type="match status" value="1"/>
</dbReference>
<accession>A0A2U1ZVL2</accession>
<protein>
    <recommendedName>
        <fullName evidence="3">HNH nuclease domain-containing protein</fullName>
    </recommendedName>
</protein>
<keyword evidence="5" id="KW-1185">Reference proteome</keyword>
<dbReference type="Pfam" id="PF02720">
    <property type="entry name" value="DUF222"/>
    <property type="match status" value="1"/>
</dbReference>
<comment type="similarity">
    <text evidence="1">Belongs to the Rv1128c/1148c/1588c/1702c/1945/3466 family.</text>
</comment>
<evidence type="ECO:0000313" key="4">
    <source>
        <dbReference type="EMBL" id="PWD51018.1"/>
    </source>
</evidence>
<feature type="compositionally biased region" description="Gly residues" evidence="2">
    <location>
        <begin position="428"/>
        <end position="446"/>
    </location>
</feature>
<dbReference type="InterPro" id="IPR002711">
    <property type="entry name" value="HNH"/>
</dbReference>
<sequence>MYESGDGTGGDDRGPSAPSPSGTGLDRPASWDEAVETIARERRSSATVRDGDAPVGGSRALALATALDVDAPVDAHLVAALESLGPLAHEGGGDLTDAETLEVAAAWARVVAAGEAQVRRWLAVLSRRPASSPTWRDARGRRSDDAADEVRFRLGVSRRRGQQLIDEGRALGSTLGQVDDAFDRGWIDAGKAAIFVDLLACQPVEVAEAVCDEVVPVAADIDHAALRRRIQRVLVQVDPDGAGERHEKAARRRRVNAVRPLADGMAQFSAVLTAPAAIALVQACEATARAARARGDGRTLEQLCADALTAMGANALTAGQLELPEGLVRFSGRTARVQVVATAAVLRGDPAPVSAVVVAEHDLWNEPGDGATPGVLSVLTGADPGDDPYVDWEPRRFHRPGIDAPELIGYGAIPPSLVRALARGGGFTGGGGGGGPRAGGSGGSGDGVARPAWLRITAPVRPDEEAPPPTNGYRPSAPLDDWVRRRDLWCTAPGCEVPAAADDVDHVIPYPAGPTSEENLHALCRHDHLLKTRGSLTVTRHPDGTTTWRTRLGQAFHRDAQGVLTRRGLGAPTVPRRRRRAGDRPVTPERLAEMVAAHEAWERGDDPELPAPRDDGPWAHPPDDGWSPDRACAPDERWWVDDDEPDLGALPVDPGGPDPWPTIAA</sequence>
<dbReference type="SMART" id="SM00507">
    <property type="entry name" value="HNHc"/>
    <property type="match status" value="1"/>
</dbReference>
<dbReference type="GO" id="GO:0004519">
    <property type="term" value="F:endonuclease activity"/>
    <property type="evidence" value="ECO:0007669"/>
    <property type="project" value="InterPro"/>
</dbReference>
<dbReference type="InterPro" id="IPR003870">
    <property type="entry name" value="DUF222"/>
</dbReference>
<reference evidence="4 5" key="1">
    <citation type="submission" date="2018-03" db="EMBL/GenBank/DDBJ databases">
        <title>Genome assembly of novel Miniimonas species PCH200.</title>
        <authorList>
            <person name="Thakur V."/>
            <person name="Kumar V."/>
            <person name="Singh D."/>
        </authorList>
    </citation>
    <scope>NUCLEOTIDE SEQUENCE [LARGE SCALE GENOMIC DNA]</scope>
    <source>
        <strain evidence="4 5">PCH200</strain>
    </source>
</reference>
<feature type="region of interest" description="Disordered" evidence="2">
    <location>
        <begin position="567"/>
        <end position="665"/>
    </location>
</feature>
<evidence type="ECO:0000256" key="1">
    <source>
        <dbReference type="ARBA" id="ARBA00023450"/>
    </source>
</evidence>
<evidence type="ECO:0000256" key="2">
    <source>
        <dbReference type="SAM" id="MobiDB-lite"/>
    </source>
</evidence>
<dbReference type="InterPro" id="IPR003615">
    <property type="entry name" value="HNH_nuc"/>
</dbReference>
<feature type="region of interest" description="Disordered" evidence="2">
    <location>
        <begin position="459"/>
        <end position="478"/>
    </location>
</feature>
<feature type="compositionally biased region" description="Basic and acidic residues" evidence="2">
    <location>
        <begin position="599"/>
        <end position="623"/>
    </location>
</feature>
<dbReference type="GO" id="GO:0008270">
    <property type="term" value="F:zinc ion binding"/>
    <property type="evidence" value="ECO:0007669"/>
    <property type="project" value="InterPro"/>
</dbReference>
<name>A0A2U1ZVL2_9MICO</name>
<feature type="region of interest" description="Disordered" evidence="2">
    <location>
        <begin position="1"/>
        <end position="32"/>
    </location>
</feature>
<feature type="compositionally biased region" description="Basic and acidic residues" evidence="2">
    <location>
        <begin position="582"/>
        <end position="592"/>
    </location>
</feature>
<dbReference type="GO" id="GO:0003676">
    <property type="term" value="F:nucleic acid binding"/>
    <property type="evidence" value="ECO:0007669"/>
    <property type="project" value="InterPro"/>
</dbReference>
<dbReference type="OrthoDB" id="5140334at2"/>
<dbReference type="Proteomes" id="UP000245166">
    <property type="component" value="Unassembled WGS sequence"/>
</dbReference>
<feature type="region of interest" description="Disordered" evidence="2">
    <location>
        <begin position="428"/>
        <end position="449"/>
    </location>
</feature>
<dbReference type="EMBL" id="PYHR01000002">
    <property type="protein sequence ID" value="PWD51018.1"/>
    <property type="molecule type" value="Genomic_DNA"/>
</dbReference>
<feature type="domain" description="HNH nuclease" evidence="3">
    <location>
        <begin position="478"/>
        <end position="529"/>
    </location>
</feature>
<evidence type="ECO:0000259" key="3">
    <source>
        <dbReference type="SMART" id="SM00507"/>
    </source>
</evidence>
<feature type="compositionally biased region" description="Pro residues" evidence="2">
    <location>
        <begin position="654"/>
        <end position="665"/>
    </location>
</feature>
<dbReference type="RefSeq" id="WP_109229399.1">
    <property type="nucleotide sequence ID" value="NZ_PYHR01000002.1"/>
</dbReference>
<dbReference type="Pfam" id="PF01844">
    <property type="entry name" value="HNH"/>
    <property type="match status" value="1"/>
</dbReference>
<comment type="caution">
    <text evidence="4">The sequence shown here is derived from an EMBL/GenBank/DDBJ whole genome shotgun (WGS) entry which is preliminary data.</text>
</comment>
<organism evidence="4 5">
    <name type="scientific">Serinibacter arcticus</name>
    <dbReference type="NCBI Taxonomy" id="1655435"/>
    <lineage>
        <taxon>Bacteria</taxon>
        <taxon>Bacillati</taxon>
        <taxon>Actinomycetota</taxon>
        <taxon>Actinomycetes</taxon>
        <taxon>Micrococcales</taxon>
        <taxon>Beutenbergiaceae</taxon>
        <taxon>Serinibacter</taxon>
    </lineage>
</organism>
<dbReference type="AlphaFoldDB" id="A0A2U1ZVL2"/>
<proteinExistence type="inferred from homology"/>
<gene>
    <name evidence="4" type="ORF">C8046_10525</name>
</gene>
<evidence type="ECO:0000313" key="5">
    <source>
        <dbReference type="Proteomes" id="UP000245166"/>
    </source>
</evidence>